<dbReference type="AlphaFoldDB" id="A0A0G0M832"/>
<sequence length="86" mass="9708">MIKIKGILKKEEIKQFTKKDGTNGAIKNIFIEPEGSIYPIKISTSNLDLKIGKEGAVVELAVEAYPYSFVDGKRKRAFLDFYIPNK</sequence>
<proteinExistence type="predicted"/>
<evidence type="ECO:0000313" key="2">
    <source>
        <dbReference type="Proteomes" id="UP000034022"/>
    </source>
</evidence>
<dbReference type="Proteomes" id="UP000034022">
    <property type="component" value="Unassembled WGS sequence"/>
</dbReference>
<organism evidence="1 2">
    <name type="scientific">Candidatus Falkowbacteria bacterium GW2011_GWE1_38_31</name>
    <dbReference type="NCBI Taxonomy" id="1618638"/>
    <lineage>
        <taxon>Bacteria</taxon>
        <taxon>Candidatus Falkowiibacteriota</taxon>
    </lineage>
</organism>
<reference evidence="1 2" key="1">
    <citation type="journal article" date="2015" name="Nature">
        <title>rRNA introns, odd ribosomes, and small enigmatic genomes across a large radiation of phyla.</title>
        <authorList>
            <person name="Brown C.T."/>
            <person name="Hug L.A."/>
            <person name="Thomas B.C."/>
            <person name="Sharon I."/>
            <person name="Castelle C.J."/>
            <person name="Singh A."/>
            <person name="Wilkins M.J."/>
            <person name="Williams K.H."/>
            <person name="Banfield J.F."/>
        </authorList>
    </citation>
    <scope>NUCLEOTIDE SEQUENCE [LARGE SCALE GENOMIC DNA]</scope>
</reference>
<comment type="caution">
    <text evidence="1">The sequence shown here is derived from an EMBL/GenBank/DDBJ whole genome shotgun (WGS) entry which is preliminary data.</text>
</comment>
<dbReference type="EMBL" id="LBUU01000009">
    <property type="protein sequence ID" value="KKQ69844.1"/>
    <property type="molecule type" value="Genomic_DNA"/>
</dbReference>
<evidence type="ECO:0000313" key="1">
    <source>
        <dbReference type="EMBL" id="KKQ69844.1"/>
    </source>
</evidence>
<name>A0A0G0M832_9BACT</name>
<protein>
    <submittedName>
        <fullName evidence="1">Uncharacterized protein</fullName>
    </submittedName>
</protein>
<gene>
    <name evidence="1" type="ORF">US91_C0009G0047</name>
</gene>
<accession>A0A0G0M832</accession>